<dbReference type="EMBL" id="JBJQND010000001">
    <property type="protein sequence ID" value="KAL3892458.1"/>
    <property type="molecule type" value="Genomic_DNA"/>
</dbReference>
<dbReference type="InterPro" id="IPR036398">
    <property type="entry name" value="CA_dom_sf"/>
</dbReference>
<evidence type="ECO:0000259" key="12">
    <source>
        <dbReference type="PROSITE" id="PS51144"/>
    </source>
</evidence>
<evidence type="ECO:0000256" key="4">
    <source>
        <dbReference type="ARBA" id="ARBA00012925"/>
    </source>
</evidence>
<dbReference type="GO" id="GO:0005576">
    <property type="term" value="C:extracellular region"/>
    <property type="evidence" value="ECO:0007669"/>
    <property type="project" value="UniProtKB-SubCell"/>
</dbReference>
<dbReference type="GO" id="GO:0004089">
    <property type="term" value="F:carbonate dehydratase activity"/>
    <property type="evidence" value="ECO:0007669"/>
    <property type="project" value="UniProtKB-UniRule"/>
</dbReference>
<keyword evidence="14" id="KW-1185">Reference proteome</keyword>
<dbReference type="InterPro" id="IPR001148">
    <property type="entry name" value="CA_dom"/>
</dbReference>
<dbReference type="InterPro" id="IPR018338">
    <property type="entry name" value="Carbonic_anhydrase_a-class_CS"/>
</dbReference>
<feature type="domain" description="Alpha-carbonic anhydrase" evidence="12">
    <location>
        <begin position="18"/>
        <end position="279"/>
    </location>
</feature>
<dbReference type="Gene3D" id="3.10.200.10">
    <property type="entry name" value="Alpha carbonic anhydrase"/>
    <property type="match status" value="1"/>
</dbReference>
<evidence type="ECO:0000256" key="6">
    <source>
        <dbReference type="ARBA" id="ARBA00022723"/>
    </source>
</evidence>
<dbReference type="PANTHER" id="PTHR18952:SF265">
    <property type="entry name" value="CARBONIC ANHYDRASE"/>
    <property type="match status" value="1"/>
</dbReference>
<dbReference type="PANTHER" id="PTHR18952">
    <property type="entry name" value="CARBONIC ANHYDRASE"/>
    <property type="match status" value="1"/>
</dbReference>
<keyword evidence="5" id="KW-0964">Secreted</keyword>
<gene>
    <name evidence="13" type="ORF">ACJMK2_004661</name>
</gene>
<comment type="subcellular location">
    <subcellularLocation>
        <location evidence="2">Secreted</location>
    </subcellularLocation>
</comment>
<dbReference type="Proteomes" id="UP001634394">
    <property type="component" value="Unassembled WGS sequence"/>
</dbReference>
<dbReference type="AlphaFoldDB" id="A0ABD3Y381"/>
<accession>A0ABD3Y381</accession>
<evidence type="ECO:0000256" key="7">
    <source>
        <dbReference type="ARBA" id="ARBA00022833"/>
    </source>
</evidence>
<dbReference type="EC" id="4.2.1.1" evidence="4 11"/>
<comment type="catalytic activity">
    <reaction evidence="10 11">
        <text>hydrogencarbonate + H(+) = CO2 + H2O</text>
        <dbReference type="Rhea" id="RHEA:10748"/>
        <dbReference type="ChEBI" id="CHEBI:15377"/>
        <dbReference type="ChEBI" id="CHEBI:15378"/>
        <dbReference type="ChEBI" id="CHEBI:16526"/>
        <dbReference type="ChEBI" id="CHEBI:17544"/>
        <dbReference type="EC" id="4.2.1.1"/>
    </reaction>
</comment>
<comment type="similarity">
    <text evidence="3 11">Belongs to the alpha-carbonic anhydrase family.</text>
</comment>
<reference evidence="13 14" key="1">
    <citation type="submission" date="2024-11" db="EMBL/GenBank/DDBJ databases">
        <title>Chromosome-level genome assembly of the freshwater bivalve Anodonta woodiana.</title>
        <authorList>
            <person name="Chen X."/>
        </authorList>
    </citation>
    <scope>NUCLEOTIDE SEQUENCE [LARGE SCALE GENOMIC DNA]</scope>
    <source>
        <strain evidence="13">MN2024</strain>
        <tissue evidence="13">Gills</tissue>
    </source>
</reference>
<evidence type="ECO:0000256" key="3">
    <source>
        <dbReference type="ARBA" id="ARBA00010718"/>
    </source>
</evidence>
<comment type="cofactor">
    <cofactor evidence="11">
        <name>Zn(2+)</name>
        <dbReference type="ChEBI" id="CHEBI:29105"/>
    </cofactor>
</comment>
<keyword evidence="9 11" id="KW-0456">Lyase</keyword>
<keyword evidence="6 11" id="KW-0479">Metal-binding</keyword>
<evidence type="ECO:0000256" key="5">
    <source>
        <dbReference type="ARBA" id="ARBA00022525"/>
    </source>
</evidence>
<proteinExistence type="inferred from homology"/>
<organism evidence="13 14">
    <name type="scientific">Sinanodonta woodiana</name>
    <name type="common">Chinese pond mussel</name>
    <name type="synonym">Anodonta woodiana</name>
    <dbReference type="NCBI Taxonomy" id="1069815"/>
    <lineage>
        <taxon>Eukaryota</taxon>
        <taxon>Metazoa</taxon>
        <taxon>Spiralia</taxon>
        <taxon>Lophotrochozoa</taxon>
        <taxon>Mollusca</taxon>
        <taxon>Bivalvia</taxon>
        <taxon>Autobranchia</taxon>
        <taxon>Heteroconchia</taxon>
        <taxon>Palaeoheterodonta</taxon>
        <taxon>Unionida</taxon>
        <taxon>Unionoidea</taxon>
        <taxon>Unionidae</taxon>
        <taxon>Unioninae</taxon>
        <taxon>Sinanodonta</taxon>
    </lineage>
</organism>
<evidence type="ECO:0000256" key="9">
    <source>
        <dbReference type="ARBA" id="ARBA00023239"/>
    </source>
</evidence>
<evidence type="ECO:0000256" key="1">
    <source>
        <dbReference type="ARBA" id="ARBA00002904"/>
    </source>
</evidence>
<evidence type="ECO:0000256" key="8">
    <source>
        <dbReference type="ARBA" id="ARBA00023180"/>
    </source>
</evidence>
<comment type="caution">
    <text evidence="13">The sequence shown here is derived from an EMBL/GenBank/DDBJ whole genome shotgun (WGS) entry which is preliminary data.</text>
</comment>
<dbReference type="GO" id="GO:0008270">
    <property type="term" value="F:zinc ion binding"/>
    <property type="evidence" value="ECO:0007669"/>
    <property type="project" value="UniProtKB-UniRule"/>
</dbReference>
<evidence type="ECO:0000256" key="2">
    <source>
        <dbReference type="ARBA" id="ARBA00004613"/>
    </source>
</evidence>
<comment type="function">
    <text evidence="1 11">Reversible hydration of carbon dioxide.</text>
</comment>
<dbReference type="SUPFAM" id="SSF51069">
    <property type="entry name" value="Carbonic anhydrase"/>
    <property type="match status" value="1"/>
</dbReference>
<dbReference type="InterPro" id="IPR023561">
    <property type="entry name" value="Carbonic_anhydrase_a-class"/>
</dbReference>
<sequence>MTRPLLSHILTRKGPDHYHWYHVIFLTRPDHWHLHYPHCGGRSQSPVDIRTENVIRDPRKLAPFLMKGYDSAGDLQMDLENNGHTIQINLQGKGMSITGGGLSNVYMAHQFHFHWGKTDKRGSEHAIDGKYFPMEMHIVHYNRKHKNFSQAVNKKDGLAVLSFFFKVGKNNVNLDPVIKSFPDIPHRDDHTTIKKLFLRKLLPQKLDGYFRYHGSLTTPPCYESVTWSIFYNPISISEKQLQSFRNKVHQNFANETNRDISDDYRPLQPLNQRTVYNSKEYD</sequence>
<dbReference type="PROSITE" id="PS51144">
    <property type="entry name" value="ALPHA_CA_2"/>
    <property type="match status" value="1"/>
</dbReference>
<evidence type="ECO:0000313" key="13">
    <source>
        <dbReference type="EMBL" id="KAL3892458.1"/>
    </source>
</evidence>
<name>A0ABD3Y381_SINWO</name>
<dbReference type="SMART" id="SM01057">
    <property type="entry name" value="Carb_anhydrase"/>
    <property type="match status" value="1"/>
</dbReference>
<protein>
    <recommendedName>
        <fullName evidence="4 11">Carbonic anhydrase</fullName>
        <ecNumber evidence="4 11">4.2.1.1</ecNumber>
    </recommendedName>
</protein>
<dbReference type="FunFam" id="3.10.200.10:FF:000003">
    <property type="entry name" value="Carbonic anhydrase 12"/>
    <property type="match status" value="1"/>
</dbReference>
<dbReference type="PROSITE" id="PS00162">
    <property type="entry name" value="ALPHA_CA_1"/>
    <property type="match status" value="1"/>
</dbReference>
<keyword evidence="8" id="KW-0325">Glycoprotein</keyword>
<dbReference type="Pfam" id="PF00194">
    <property type="entry name" value="Carb_anhydrase"/>
    <property type="match status" value="1"/>
</dbReference>
<keyword evidence="7 11" id="KW-0862">Zinc</keyword>
<evidence type="ECO:0000256" key="11">
    <source>
        <dbReference type="RuleBase" id="RU367011"/>
    </source>
</evidence>
<evidence type="ECO:0000256" key="10">
    <source>
        <dbReference type="ARBA" id="ARBA00048348"/>
    </source>
</evidence>
<evidence type="ECO:0000313" key="14">
    <source>
        <dbReference type="Proteomes" id="UP001634394"/>
    </source>
</evidence>